<dbReference type="EMBL" id="FMWO01000020">
    <property type="protein sequence ID" value="SCZ84379.1"/>
    <property type="molecule type" value="Genomic_DNA"/>
</dbReference>
<evidence type="ECO:0000313" key="1">
    <source>
        <dbReference type="EMBL" id="SCZ84379.1"/>
    </source>
</evidence>
<accession>A0A1G5SD83</accession>
<proteinExistence type="predicted"/>
<keyword evidence="2" id="KW-1185">Reference proteome</keyword>
<reference evidence="1 2" key="1">
    <citation type="submission" date="2016-10" db="EMBL/GenBank/DDBJ databases">
        <authorList>
            <person name="de Groot N.N."/>
        </authorList>
    </citation>
    <scope>NUCLEOTIDE SEQUENCE [LARGE SCALE GENOMIC DNA]</scope>
    <source>
        <strain evidence="1">1</strain>
    </source>
</reference>
<gene>
    <name evidence="1" type="ORF">NSMM_150117</name>
</gene>
<name>A0A1G5SD83_9PROT</name>
<evidence type="ECO:0000313" key="2">
    <source>
        <dbReference type="Proteomes" id="UP000198729"/>
    </source>
</evidence>
<dbReference type="Proteomes" id="UP000198729">
    <property type="component" value="Unassembled WGS sequence"/>
</dbReference>
<protein>
    <submittedName>
        <fullName evidence="1">Uncharacterized protein</fullName>
    </submittedName>
</protein>
<organism evidence="1 2">
    <name type="scientific">Nitrosomonas mobilis</name>
    <dbReference type="NCBI Taxonomy" id="51642"/>
    <lineage>
        <taxon>Bacteria</taxon>
        <taxon>Pseudomonadati</taxon>
        <taxon>Pseudomonadota</taxon>
        <taxon>Betaproteobacteria</taxon>
        <taxon>Nitrosomonadales</taxon>
        <taxon>Nitrosomonadaceae</taxon>
        <taxon>Nitrosomonas</taxon>
    </lineage>
</organism>
<sequence>MAICADNRTRAAMLRFEAPLLFLIIKKNFICAQEKLLYAYHVTHTRTLTHDIRRDTTNCNTS</sequence>
<dbReference type="AlphaFoldDB" id="A0A1G5SD83"/>